<dbReference type="AlphaFoldDB" id="A0AAP0Q4G8"/>
<organism evidence="2 3">
    <name type="scientific">Stephania cephalantha</name>
    <dbReference type="NCBI Taxonomy" id="152367"/>
    <lineage>
        <taxon>Eukaryota</taxon>
        <taxon>Viridiplantae</taxon>
        <taxon>Streptophyta</taxon>
        <taxon>Embryophyta</taxon>
        <taxon>Tracheophyta</taxon>
        <taxon>Spermatophyta</taxon>
        <taxon>Magnoliopsida</taxon>
        <taxon>Ranunculales</taxon>
        <taxon>Menispermaceae</taxon>
        <taxon>Menispermoideae</taxon>
        <taxon>Cissampelideae</taxon>
        <taxon>Stephania</taxon>
    </lineage>
</organism>
<reference evidence="2 3" key="1">
    <citation type="submission" date="2024-01" db="EMBL/GenBank/DDBJ databases">
        <title>Genome assemblies of Stephania.</title>
        <authorList>
            <person name="Yang L."/>
        </authorList>
    </citation>
    <scope>NUCLEOTIDE SEQUENCE [LARGE SCALE GENOMIC DNA]</scope>
    <source>
        <strain evidence="2">JXDWG</strain>
        <tissue evidence="2">Leaf</tissue>
    </source>
</reference>
<evidence type="ECO:0000256" key="1">
    <source>
        <dbReference type="SAM" id="MobiDB-lite"/>
    </source>
</evidence>
<comment type="caution">
    <text evidence="2">The sequence shown here is derived from an EMBL/GenBank/DDBJ whole genome shotgun (WGS) entry which is preliminary data.</text>
</comment>
<name>A0AAP0Q4G8_9MAGN</name>
<accession>A0AAP0Q4G8</accession>
<protein>
    <submittedName>
        <fullName evidence="2">Uncharacterized protein</fullName>
    </submittedName>
</protein>
<dbReference type="Proteomes" id="UP001419268">
    <property type="component" value="Unassembled WGS sequence"/>
</dbReference>
<sequence length="57" mass="6371">MMERLHMQSLQGDVAQDGFVSPVDYDINASSDDEPDDEDNDTDEDVRPLEDVTPSVD</sequence>
<feature type="compositionally biased region" description="Acidic residues" evidence="1">
    <location>
        <begin position="31"/>
        <end position="44"/>
    </location>
</feature>
<keyword evidence="3" id="KW-1185">Reference proteome</keyword>
<feature type="region of interest" description="Disordered" evidence="1">
    <location>
        <begin position="1"/>
        <end position="57"/>
    </location>
</feature>
<dbReference type="EMBL" id="JBBNAG010000001">
    <property type="protein sequence ID" value="KAK9167050.1"/>
    <property type="molecule type" value="Genomic_DNA"/>
</dbReference>
<evidence type="ECO:0000313" key="2">
    <source>
        <dbReference type="EMBL" id="KAK9167050.1"/>
    </source>
</evidence>
<proteinExistence type="predicted"/>
<gene>
    <name evidence="2" type="ORF">Scep_002241</name>
</gene>
<evidence type="ECO:0000313" key="3">
    <source>
        <dbReference type="Proteomes" id="UP001419268"/>
    </source>
</evidence>